<evidence type="ECO:0000256" key="10">
    <source>
        <dbReference type="ARBA" id="ARBA00035861"/>
    </source>
</evidence>
<comment type="catalytic activity">
    <reaction evidence="11">
        <text>8-oxo-GTP + H2O = 8-oxo-GMP + diphosphate + H(+)</text>
        <dbReference type="Rhea" id="RHEA:67616"/>
        <dbReference type="ChEBI" id="CHEBI:15377"/>
        <dbReference type="ChEBI" id="CHEBI:15378"/>
        <dbReference type="ChEBI" id="CHEBI:33019"/>
        <dbReference type="ChEBI" id="CHEBI:143553"/>
        <dbReference type="ChEBI" id="CHEBI:145694"/>
    </reaction>
</comment>
<evidence type="ECO:0000256" key="2">
    <source>
        <dbReference type="ARBA" id="ARBA00005582"/>
    </source>
</evidence>
<dbReference type="Pfam" id="PF00293">
    <property type="entry name" value="NUDIX"/>
    <property type="match status" value="1"/>
</dbReference>
<dbReference type="Gene3D" id="3.90.79.10">
    <property type="entry name" value="Nucleoside Triphosphate Pyrophosphohydrolase"/>
    <property type="match status" value="1"/>
</dbReference>
<accession>A0ABX8UYZ1</accession>
<dbReference type="InterPro" id="IPR047127">
    <property type="entry name" value="MutT-like"/>
</dbReference>
<evidence type="ECO:0000313" key="19">
    <source>
        <dbReference type="EMBL" id="QYF48179.1"/>
    </source>
</evidence>
<organism evidence="19 20">
    <name type="scientific">Candidatus Rhabdochlamydia oedothoracis</name>
    <dbReference type="NCBI Taxonomy" id="2720720"/>
    <lineage>
        <taxon>Bacteria</taxon>
        <taxon>Pseudomonadati</taxon>
        <taxon>Chlamydiota</taxon>
        <taxon>Chlamydiia</taxon>
        <taxon>Parachlamydiales</taxon>
        <taxon>Candidatus Rhabdochlamydiaceae</taxon>
        <taxon>Candidatus Rhabdochlamydia</taxon>
    </lineage>
</organism>
<comment type="cofactor">
    <cofactor evidence="1">
        <name>Mg(2+)</name>
        <dbReference type="ChEBI" id="CHEBI:18420"/>
    </cofactor>
</comment>
<keyword evidence="6" id="KW-0227">DNA damage</keyword>
<evidence type="ECO:0000256" key="14">
    <source>
        <dbReference type="ARBA" id="ARBA00041592"/>
    </source>
</evidence>
<evidence type="ECO:0000256" key="3">
    <source>
        <dbReference type="ARBA" id="ARBA00022457"/>
    </source>
</evidence>
<protein>
    <recommendedName>
        <fullName evidence="13">8-oxo-dGTP diphosphatase</fullName>
        <ecNumber evidence="12">3.6.1.55</ecNumber>
    </recommendedName>
    <alternativeName>
        <fullName evidence="16">7,8-dihydro-8-oxoguanine-triphosphatase</fullName>
    </alternativeName>
    <alternativeName>
        <fullName evidence="15">Mutator protein MutT</fullName>
    </alternativeName>
    <alternativeName>
        <fullName evidence="14">dGTP pyrophosphohydrolase</fullName>
    </alternativeName>
</protein>
<dbReference type="EMBL" id="CP075587">
    <property type="protein sequence ID" value="QYF48179.1"/>
    <property type="molecule type" value="Genomic_DNA"/>
</dbReference>
<evidence type="ECO:0000259" key="18">
    <source>
        <dbReference type="PROSITE" id="PS51462"/>
    </source>
</evidence>
<dbReference type="RefSeq" id="WP_215216680.1">
    <property type="nucleotide sequence ID" value="NZ_CP075587.1"/>
</dbReference>
<evidence type="ECO:0000256" key="17">
    <source>
        <dbReference type="RuleBase" id="RU003476"/>
    </source>
</evidence>
<evidence type="ECO:0000256" key="13">
    <source>
        <dbReference type="ARBA" id="ARBA00040794"/>
    </source>
</evidence>
<dbReference type="Proteomes" id="UP000826014">
    <property type="component" value="Chromosome"/>
</dbReference>
<evidence type="ECO:0000256" key="15">
    <source>
        <dbReference type="ARBA" id="ARBA00041979"/>
    </source>
</evidence>
<evidence type="ECO:0000256" key="5">
    <source>
        <dbReference type="ARBA" id="ARBA00022723"/>
    </source>
</evidence>
<dbReference type="InterPro" id="IPR015797">
    <property type="entry name" value="NUDIX_hydrolase-like_dom_sf"/>
</dbReference>
<keyword evidence="5" id="KW-0479">Metal-binding</keyword>
<keyword evidence="3" id="KW-0515">Mutator protein</keyword>
<comment type="catalytic activity">
    <reaction evidence="10">
        <text>8-oxo-dGTP + H2O = 8-oxo-dGMP + diphosphate + H(+)</text>
        <dbReference type="Rhea" id="RHEA:31575"/>
        <dbReference type="ChEBI" id="CHEBI:15377"/>
        <dbReference type="ChEBI" id="CHEBI:15378"/>
        <dbReference type="ChEBI" id="CHEBI:33019"/>
        <dbReference type="ChEBI" id="CHEBI:63224"/>
        <dbReference type="ChEBI" id="CHEBI:77896"/>
        <dbReference type="EC" id="3.6.1.55"/>
    </reaction>
</comment>
<evidence type="ECO:0000256" key="7">
    <source>
        <dbReference type="ARBA" id="ARBA00022801"/>
    </source>
</evidence>
<feature type="domain" description="Nudix hydrolase" evidence="18">
    <location>
        <begin position="13"/>
        <end position="145"/>
    </location>
</feature>
<dbReference type="PANTHER" id="PTHR47707:SF1">
    <property type="entry name" value="NUDIX HYDROLASE FAMILY PROTEIN"/>
    <property type="match status" value="1"/>
</dbReference>
<evidence type="ECO:0000256" key="4">
    <source>
        <dbReference type="ARBA" id="ARBA00022705"/>
    </source>
</evidence>
<dbReference type="InterPro" id="IPR020476">
    <property type="entry name" value="Nudix_hydrolase"/>
</dbReference>
<dbReference type="PROSITE" id="PS00893">
    <property type="entry name" value="NUDIX_BOX"/>
    <property type="match status" value="1"/>
</dbReference>
<dbReference type="PROSITE" id="PS51462">
    <property type="entry name" value="NUDIX"/>
    <property type="match status" value="1"/>
</dbReference>
<evidence type="ECO:0000256" key="12">
    <source>
        <dbReference type="ARBA" id="ARBA00038905"/>
    </source>
</evidence>
<keyword evidence="9" id="KW-0234">DNA repair</keyword>
<evidence type="ECO:0000313" key="20">
    <source>
        <dbReference type="Proteomes" id="UP000826014"/>
    </source>
</evidence>
<sequence>MYISAFPPENFLPSVQVVACFCCWQERFLFLLRQPDKLQGSTWCLPGGKVEQEETLQKAIYREVYEEVGITLIQEHSFFWKSLFVCVPHMEYTLHLFHADLNQKNFCINLNLTEHSKYRWLSLEQAKKLPLIETGQELIAIFEKDFKRSC</sequence>
<reference evidence="19 20" key="1">
    <citation type="journal article" date="2022" name="bioRxiv">
        <title>Ecology and evolution of chlamydial symbionts of arthropods.</title>
        <authorList>
            <person name="Halter T."/>
            <person name="Koestlbacher S."/>
            <person name="Collingro A."/>
            <person name="Sixt B.S."/>
            <person name="Toenshoff E.R."/>
            <person name="Hendrickx F."/>
            <person name="Kostanjsek R."/>
            <person name="Horn M."/>
        </authorList>
    </citation>
    <scope>NUCLEOTIDE SEQUENCE [LARGE SCALE GENOMIC DNA]</scope>
    <source>
        <strain evidence="19">W744xW776</strain>
    </source>
</reference>
<evidence type="ECO:0000256" key="8">
    <source>
        <dbReference type="ARBA" id="ARBA00022842"/>
    </source>
</evidence>
<evidence type="ECO:0000256" key="6">
    <source>
        <dbReference type="ARBA" id="ARBA00022763"/>
    </source>
</evidence>
<dbReference type="PRINTS" id="PR00502">
    <property type="entry name" value="NUDIXFAMILY"/>
</dbReference>
<evidence type="ECO:0000256" key="1">
    <source>
        <dbReference type="ARBA" id="ARBA00001946"/>
    </source>
</evidence>
<keyword evidence="20" id="KW-1185">Reference proteome</keyword>
<dbReference type="SUPFAM" id="SSF55811">
    <property type="entry name" value="Nudix"/>
    <property type="match status" value="1"/>
</dbReference>
<evidence type="ECO:0000256" key="16">
    <source>
        <dbReference type="ARBA" id="ARBA00042798"/>
    </source>
</evidence>
<dbReference type="InterPro" id="IPR000086">
    <property type="entry name" value="NUDIX_hydrolase_dom"/>
</dbReference>
<keyword evidence="7 17" id="KW-0378">Hydrolase</keyword>
<comment type="similarity">
    <text evidence="2 17">Belongs to the Nudix hydrolase family.</text>
</comment>
<keyword evidence="4" id="KW-0235">DNA replication</keyword>
<evidence type="ECO:0000256" key="9">
    <source>
        <dbReference type="ARBA" id="ARBA00023204"/>
    </source>
</evidence>
<dbReference type="PANTHER" id="PTHR47707">
    <property type="entry name" value="8-OXO-DGTP DIPHOSPHATASE"/>
    <property type="match status" value="1"/>
</dbReference>
<name>A0ABX8UYZ1_9BACT</name>
<dbReference type="InterPro" id="IPR020084">
    <property type="entry name" value="NUDIX_hydrolase_CS"/>
</dbReference>
<evidence type="ECO:0000256" key="11">
    <source>
        <dbReference type="ARBA" id="ARBA00036904"/>
    </source>
</evidence>
<proteinExistence type="inferred from homology"/>
<gene>
    <name evidence="19" type="ORF">RHABOEDO_000290</name>
</gene>
<dbReference type="EC" id="3.6.1.55" evidence="12"/>
<keyword evidence="8" id="KW-0460">Magnesium</keyword>